<evidence type="ECO:0000313" key="3">
    <source>
        <dbReference type="Proteomes" id="UP000789901"/>
    </source>
</evidence>
<dbReference type="Proteomes" id="UP000789901">
    <property type="component" value="Unassembled WGS sequence"/>
</dbReference>
<keyword evidence="3" id="KW-1185">Reference proteome</keyword>
<accession>A0ABN7VMM5</accession>
<feature type="compositionally biased region" description="Basic and acidic residues" evidence="1">
    <location>
        <begin position="280"/>
        <end position="304"/>
    </location>
</feature>
<dbReference type="EMBL" id="CAJVQB010017972">
    <property type="protein sequence ID" value="CAG8786150.1"/>
    <property type="molecule type" value="Genomic_DNA"/>
</dbReference>
<reference evidence="2 3" key="1">
    <citation type="submission" date="2021-06" db="EMBL/GenBank/DDBJ databases">
        <authorList>
            <person name="Kallberg Y."/>
            <person name="Tangrot J."/>
            <person name="Rosling A."/>
        </authorList>
    </citation>
    <scope>NUCLEOTIDE SEQUENCE [LARGE SCALE GENOMIC DNA]</scope>
    <source>
        <strain evidence="2 3">120-4 pot B 10/14</strain>
    </source>
</reference>
<feature type="non-terminal residue" evidence="2">
    <location>
        <position position="304"/>
    </location>
</feature>
<evidence type="ECO:0000256" key="1">
    <source>
        <dbReference type="SAM" id="MobiDB-lite"/>
    </source>
</evidence>
<comment type="caution">
    <text evidence="2">The sequence shown here is derived from an EMBL/GenBank/DDBJ whole genome shotgun (WGS) entry which is preliminary data.</text>
</comment>
<name>A0ABN7VMM5_GIGMA</name>
<feature type="region of interest" description="Disordered" evidence="1">
    <location>
        <begin position="278"/>
        <end position="304"/>
    </location>
</feature>
<organism evidence="2 3">
    <name type="scientific">Gigaspora margarita</name>
    <dbReference type="NCBI Taxonomy" id="4874"/>
    <lineage>
        <taxon>Eukaryota</taxon>
        <taxon>Fungi</taxon>
        <taxon>Fungi incertae sedis</taxon>
        <taxon>Mucoromycota</taxon>
        <taxon>Glomeromycotina</taxon>
        <taxon>Glomeromycetes</taxon>
        <taxon>Diversisporales</taxon>
        <taxon>Gigasporaceae</taxon>
        <taxon>Gigaspora</taxon>
    </lineage>
</organism>
<proteinExistence type="predicted"/>
<evidence type="ECO:0000313" key="2">
    <source>
        <dbReference type="EMBL" id="CAG8786150.1"/>
    </source>
</evidence>
<protein>
    <submittedName>
        <fullName evidence="2">44289_t:CDS:1</fullName>
    </submittedName>
</protein>
<gene>
    <name evidence="2" type="ORF">GMARGA_LOCUS20475</name>
</gene>
<sequence>MDFKIKHHYENFMSLLTPAPYIYNINASKNEAHPVESLHRRTDIKEFLDPYYGSGKSYSEMKDRGCIPKNELNDLINGYLEDLNKLILKLQRGKNYILGNCNRKGTVIPALKDSLKPRKMRPTVTEVLDTYYVSDEPEKKPPHNVAFRLGLDLNLFKCYLTNVTTLCKTAEVNYVNRMVETSRGYKTEIKKGNLMDLQKTAKMDNVTKIELDELKQKEKMKLKNVPEDVFQIEDYYWNGLKANKNMASDCHPKLYTLNLSWNGASKEEIMAFDLDVNPIEDNRSETKDPKSLKDNYRENSRTKP</sequence>